<dbReference type="InterPro" id="IPR050340">
    <property type="entry name" value="Cytosolic_Fe-S_CAF"/>
</dbReference>
<dbReference type="Proteomes" id="UP000011082">
    <property type="component" value="Unassembled WGS sequence"/>
</dbReference>
<evidence type="ECO:0000256" key="1">
    <source>
        <dbReference type="ARBA" id="ARBA00006596"/>
    </source>
</evidence>
<dbReference type="Gene3D" id="3.40.950.10">
    <property type="entry name" value="Fe-only Hydrogenase (Larger Subunit), Chain L, domain 3"/>
    <property type="match status" value="1"/>
</dbReference>
<proteinExistence type="inferred from homology"/>
<reference evidence="5" key="1">
    <citation type="submission" date="2011-05" db="EMBL/GenBank/DDBJ databases">
        <title>The genome sequence of Vittaforma corneae strain ATCC 50505.</title>
        <authorList>
            <consortium name="The Broad Institute Genome Sequencing Platform"/>
            <person name="Cuomo C."/>
            <person name="Didier E."/>
            <person name="Bowers L."/>
            <person name="Young S.K."/>
            <person name="Zeng Q."/>
            <person name="Gargeya S."/>
            <person name="Fitzgerald M."/>
            <person name="Haas B."/>
            <person name="Abouelleil A."/>
            <person name="Alvarado L."/>
            <person name="Arachchi H.M."/>
            <person name="Berlin A."/>
            <person name="Chapman S.B."/>
            <person name="Gearin G."/>
            <person name="Goldberg J."/>
            <person name="Griggs A."/>
            <person name="Gujja S."/>
            <person name="Hansen M."/>
            <person name="Heiman D."/>
            <person name="Howarth C."/>
            <person name="Larimer J."/>
            <person name="Lui A."/>
            <person name="MacDonald P.J.P."/>
            <person name="McCowen C."/>
            <person name="Montmayeur A."/>
            <person name="Murphy C."/>
            <person name="Neiman D."/>
            <person name="Pearson M."/>
            <person name="Priest M."/>
            <person name="Roberts A."/>
            <person name="Saif S."/>
            <person name="Shea T."/>
            <person name="Sisk P."/>
            <person name="Stolte C."/>
            <person name="Sykes S."/>
            <person name="Wortman J."/>
            <person name="Nusbaum C."/>
            <person name="Birren B."/>
        </authorList>
    </citation>
    <scope>NUCLEOTIDE SEQUENCE [LARGE SCALE GENOMIC DNA]</scope>
    <source>
        <strain evidence="5">ATCC 50505</strain>
    </source>
</reference>
<accession>L2GR00</accession>
<dbReference type="VEuPathDB" id="MicrosporidiaDB:VICG_00255"/>
<dbReference type="InterPro" id="IPR004108">
    <property type="entry name" value="Fe_hydrogenase_lsu_C"/>
</dbReference>
<dbReference type="GO" id="GO:0051539">
    <property type="term" value="F:4 iron, 4 sulfur cluster binding"/>
    <property type="evidence" value="ECO:0007669"/>
    <property type="project" value="UniProtKB-KW"/>
</dbReference>
<evidence type="ECO:0000256" key="2">
    <source>
        <dbReference type="ARBA" id="ARBA00022485"/>
    </source>
</evidence>
<dbReference type="OMA" id="LRICKSG"/>
<dbReference type="InterPro" id="IPR009016">
    <property type="entry name" value="Fe_hydrogenase"/>
</dbReference>
<keyword evidence="5" id="KW-1185">Reference proteome</keyword>
<name>L2GR00_VITCO</name>
<dbReference type="RefSeq" id="XP_007603708.1">
    <property type="nucleotide sequence ID" value="XM_007603646.1"/>
</dbReference>
<evidence type="ECO:0000313" key="4">
    <source>
        <dbReference type="EMBL" id="ELA42940.1"/>
    </source>
</evidence>
<dbReference type="EMBL" id="JH370130">
    <property type="protein sequence ID" value="ELA42940.1"/>
    <property type="molecule type" value="Genomic_DNA"/>
</dbReference>
<dbReference type="AlphaFoldDB" id="L2GR00"/>
<dbReference type="STRING" id="993615.L2GR00"/>
<gene>
    <name evidence="4" type="ORF">VICG_00255</name>
</gene>
<evidence type="ECO:0000259" key="3">
    <source>
        <dbReference type="Pfam" id="PF02906"/>
    </source>
</evidence>
<dbReference type="HOGENOM" id="CLU_760946_0_0_1"/>
<keyword evidence="2" id="KW-0411">Iron-sulfur</keyword>
<keyword evidence="2" id="KW-0479">Metal-binding</keyword>
<comment type="similarity">
    <text evidence="1">Belongs to the NARF family.</text>
</comment>
<evidence type="ECO:0000313" key="5">
    <source>
        <dbReference type="Proteomes" id="UP000011082"/>
    </source>
</evidence>
<dbReference type="OrthoDB" id="10253113at2759"/>
<dbReference type="InParanoid" id="L2GR00"/>
<keyword evidence="2" id="KW-0004">4Fe-4S</keyword>
<protein>
    <recommendedName>
        <fullName evidence="3">Iron hydrogenase large subunit C-terminal domain-containing protein</fullName>
    </recommendedName>
</protein>
<dbReference type="SUPFAM" id="SSF53920">
    <property type="entry name" value="Fe-only hydrogenase"/>
    <property type="match status" value="1"/>
</dbReference>
<dbReference type="GeneID" id="19880973"/>
<organism evidence="4 5">
    <name type="scientific">Vittaforma corneae (strain ATCC 50505)</name>
    <name type="common">Microsporidian parasite</name>
    <name type="synonym">Nosema corneum</name>
    <dbReference type="NCBI Taxonomy" id="993615"/>
    <lineage>
        <taxon>Eukaryota</taxon>
        <taxon>Fungi</taxon>
        <taxon>Fungi incertae sedis</taxon>
        <taxon>Microsporidia</taxon>
        <taxon>Nosematidae</taxon>
        <taxon>Vittaforma</taxon>
    </lineage>
</organism>
<dbReference type="Gene3D" id="3.40.50.1780">
    <property type="match status" value="1"/>
</dbReference>
<feature type="domain" description="Iron hydrogenase large subunit C-terminal" evidence="3">
    <location>
        <begin position="107"/>
        <end position="198"/>
    </location>
</feature>
<sequence>MSRFFQTDLPSSSSCIKPDRISLADCLACSGCITASEKESFRVDTSFLSNKDQTYSFILSSQSKENISRLYPEINYCSFEKSLVKFLKEHFSVYKVVDTSYFRKGTEVGISSECPAVVLYVERVFPSLIPMLSTRKTFQQTAADFITNGGKNHAPSIKDHKIVSVMQCYDKKDELRRDNTDISYFLGTKEFYEFLKDKFHPENSIEYEVLPWEVSHSQDIMEVSGIESCINHLNKAKHSSQCGFVELRICKSGCINGPAQLRNSDEVLERVISVERHGSVHFDTEERQFIIPKKRTFRVEW</sequence>
<keyword evidence="2" id="KW-0408">Iron</keyword>
<dbReference type="Pfam" id="PF02906">
    <property type="entry name" value="Fe_hyd_lg_C"/>
    <property type="match status" value="1"/>
</dbReference>
<dbReference type="PANTHER" id="PTHR11615">
    <property type="entry name" value="NITRATE, FORMATE, IRON DEHYDROGENASE"/>
    <property type="match status" value="1"/>
</dbReference>